<comment type="caution">
    <text evidence="1">The sequence shown here is derived from an EMBL/GenBank/DDBJ whole genome shotgun (WGS) entry which is preliminary data.</text>
</comment>
<name>A0ACB8RAS9_9AGAM</name>
<reference evidence="1" key="1">
    <citation type="submission" date="2021-02" db="EMBL/GenBank/DDBJ databases">
        <authorList>
            <consortium name="DOE Joint Genome Institute"/>
            <person name="Ahrendt S."/>
            <person name="Looney B.P."/>
            <person name="Miyauchi S."/>
            <person name="Morin E."/>
            <person name="Drula E."/>
            <person name="Courty P.E."/>
            <person name="Chicoki N."/>
            <person name="Fauchery L."/>
            <person name="Kohler A."/>
            <person name="Kuo A."/>
            <person name="Labutti K."/>
            <person name="Pangilinan J."/>
            <person name="Lipzen A."/>
            <person name="Riley R."/>
            <person name="Andreopoulos W."/>
            <person name="He G."/>
            <person name="Johnson J."/>
            <person name="Barry K.W."/>
            <person name="Grigoriev I.V."/>
            <person name="Nagy L."/>
            <person name="Hibbett D."/>
            <person name="Henrissat B."/>
            <person name="Matheny P.B."/>
            <person name="Labbe J."/>
            <person name="Martin F."/>
        </authorList>
    </citation>
    <scope>NUCLEOTIDE SEQUENCE</scope>
    <source>
        <strain evidence="1">FP105234-sp</strain>
    </source>
</reference>
<evidence type="ECO:0000313" key="2">
    <source>
        <dbReference type="Proteomes" id="UP000814033"/>
    </source>
</evidence>
<sequence>MRMRPSFPGASRWIIVDGSFNVNSPCVLRCNCARCFGSRRAAVHGLSGYPVVLLFLCPCYMPPTICTRILTQKAGACPSINTTCACILVCNRKRSPSWPPRSLPRPSRPYPHVLFALYNAHRLRARKSRYIPMPVLGLHD</sequence>
<protein>
    <submittedName>
        <fullName evidence="1">Uncharacterized protein</fullName>
    </submittedName>
</protein>
<evidence type="ECO:0000313" key="1">
    <source>
        <dbReference type="EMBL" id="KAI0040992.1"/>
    </source>
</evidence>
<accession>A0ACB8RAS9</accession>
<proteinExistence type="predicted"/>
<organism evidence="1 2">
    <name type="scientific">Auriscalpium vulgare</name>
    <dbReference type="NCBI Taxonomy" id="40419"/>
    <lineage>
        <taxon>Eukaryota</taxon>
        <taxon>Fungi</taxon>
        <taxon>Dikarya</taxon>
        <taxon>Basidiomycota</taxon>
        <taxon>Agaricomycotina</taxon>
        <taxon>Agaricomycetes</taxon>
        <taxon>Russulales</taxon>
        <taxon>Auriscalpiaceae</taxon>
        <taxon>Auriscalpium</taxon>
    </lineage>
</organism>
<keyword evidence="2" id="KW-1185">Reference proteome</keyword>
<dbReference type="EMBL" id="MU276153">
    <property type="protein sequence ID" value="KAI0040992.1"/>
    <property type="molecule type" value="Genomic_DNA"/>
</dbReference>
<dbReference type="Proteomes" id="UP000814033">
    <property type="component" value="Unassembled WGS sequence"/>
</dbReference>
<gene>
    <name evidence="1" type="ORF">FA95DRAFT_787483</name>
</gene>
<reference evidence="1" key="2">
    <citation type="journal article" date="2022" name="New Phytol.">
        <title>Evolutionary transition to the ectomycorrhizal habit in the genomes of a hyperdiverse lineage of mushroom-forming fungi.</title>
        <authorList>
            <person name="Looney B."/>
            <person name="Miyauchi S."/>
            <person name="Morin E."/>
            <person name="Drula E."/>
            <person name="Courty P.E."/>
            <person name="Kohler A."/>
            <person name="Kuo A."/>
            <person name="LaButti K."/>
            <person name="Pangilinan J."/>
            <person name="Lipzen A."/>
            <person name="Riley R."/>
            <person name="Andreopoulos W."/>
            <person name="He G."/>
            <person name="Johnson J."/>
            <person name="Nolan M."/>
            <person name="Tritt A."/>
            <person name="Barry K.W."/>
            <person name="Grigoriev I.V."/>
            <person name="Nagy L.G."/>
            <person name="Hibbett D."/>
            <person name="Henrissat B."/>
            <person name="Matheny P.B."/>
            <person name="Labbe J."/>
            <person name="Martin F.M."/>
        </authorList>
    </citation>
    <scope>NUCLEOTIDE SEQUENCE</scope>
    <source>
        <strain evidence="1">FP105234-sp</strain>
    </source>
</reference>